<dbReference type="CDD" id="cd17574">
    <property type="entry name" value="REC_OmpR"/>
    <property type="match status" value="1"/>
</dbReference>
<dbReference type="Pfam" id="PF00072">
    <property type="entry name" value="Response_reg"/>
    <property type="match status" value="1"/>
</dbReference>
<comment type="caution">
    <text evidence="10">The sequence shown here is derived from an EMBL/GenBank/DDBJ whole genome shotgun (WGS) entry which is preliminary data.</text>
</comment>
<evidence type="ECO:0008006" key="12">
    <source>
        <dbReference type="Google" id="ProtNLM"/>
    </source>
</evidence>
<evidence type="ECO:0000259" key="8">
    <source>
        <dbReference type="PROSITE" id="PS50110"/>
    </source>
</evidence>
<evidence type="ECO:0000313" key="10">
    <source>
        <dbReference type="EMBL" id="KPL85959.1"/>
    </source>
</evidence>
<dbReference type="Gene3D" id="1.10.10.10">
    <property type="entry name" value="Winged helix-like DNA-binding domain superfamily/Winged helix DNA-binding domain"/>
    <property type="match status" value="1"/>
</dbReference>
<sequence>MKILVVDDDTELRGLIGFALSQAGYTVVQAADGTQALTQFASEQPELVILDVNMPGLDGFEVCRRIRAQSAVPVMLLTVRNSEDDLIRGLDGGADDYLNKPFSPRTLTARVRALLRRGGGERPTPLQQGDLVLDTERQSVSREGLGFVSLTNREFRLLQYLLANAGRVVSNEQVTIHVWGQHGIGDRTLLKQLVHRLRQKIEPNPAEPQYLVTIPSVGYILQPNGAN</sequence>
<dbReference type="RefSeq" id="WP_054535034.1">
    <property type="nucleotide sequence ID" value="NZ_LGKP01000022.1"/>
</dbReference>
<dbReference type="InterPro" id="IPR011006">
    <property type="entry name" value="CheY-like_superfamily"/>
</dbReference>
<feature type="DNA-binding region" description="OmpR/PhoB-type" evidence="7">
    <location>
        <begin position="123"/>
        <end position="223"/>
    </location>
</feature>
<evidence type="ECO:0000256" key="6">
    <source>
        <dbReference type="PROSITE-ProRule" id="PRU00169"/>
    </source>
</evidence>
<dbReference type="PROSITE" id="PS51755">
    <property type="entry name" value="OMPR_PHOB"/>
    <property type="match status" value="1"/>
</dbReference>
<organism evidence="10 11">
    <name type="scientific">Herpetosiphon geysericola</name>
    <dbReference type="NCBI Taxonomy" id="70996"/>
    <lineage>
        <taxon>Bacteria</taxon>
        <taxon>Bacillati</taxon>
        <taxon>Chloroflexota</taxon>
        <taxon>Chloroflexia</taxon>
        <taxon>Herpetosiphonales</taxon>
        <taxon>Herpetosiphonaceae</taxon>
        <taxon>Herpetosiphon</taxon>
    </lineage>
</organism>
<feature type="modified residue" description="4-aspartylphosphate" evidence="6">
    <location>
        <position position="51"/>
    </location>
</feature>
<dbReference type="OrthoDB" id="9812490at2"/>
<dbReference type="SMART" id="SM00448">
    <property type="entry name" value="REC"/>
    <property type="match status" value="1"/>
</dbReference>
<protein>
    <recommendedName>
        <fullName evidence="12">Fis family transcriptional regulator</fullName>
    </recommendedName>
</protein>
<keyword evidence="1 6" id="KW-0597">Phosphoprotein</keyword>
<dbReference type="Proteomes" id="UP000050277">
    <property type="component" value="Unassembled WGS sequence"/>
</dbReference>
<dbReference type="STRING" id="70996.SE18_13745"/>
<keyword evidence="5" id="KW-0804">Transcription</keyword>
<name>A0A0P6Y275_9CHLR</name>
<evidence type="ECO:0000313" key="11">
    <source>
        <dbReference type="Proteomes" id="UP000050277"/>
    </source>
</evidence>
<dbReference type="GO" id="GO:0005829">
    <property type="term" value="C:cytosol"/>
    <property type="evidence" value="ECO:0007669"/>
    <property type="project" value="TreeGrafter"/>
</dbReference>
<evidence type="ECO:0000256" key="2">
    <source>
        <dbReference type="ARBA" id="ARBA00023012"/>
    </source>
</evidence>
<dbReference type="AlphaFoldDB" id="A0A0P6Y275"/>
<dbReference type="Gene3D" id="3.40.50.2300">
    <property type="match status" value="1"/>
</dbReference>
<dbReference type="Gene3D" id="6.10.250.690">
    <property type="match status" value="1"/>
</dbReference>
<evidence type="ECO:0000256" key="3">
    <source>
        <dbReference type="ARBA" id="ARBA00023015"/>
    </source>
</evidence>
<reference evidence="10 11" key="1">
    <citation type="submission" date="2015-07" db="EMBL/GenBank/DDBJ databases">
        <title>Whole genome sequence of Herpetosiphon geysericola DSM 7119.</title>
        <authorList>
            <person name="Hemp J."/>
            <person name="Ward L.M."/>
            <person name="Pace L.A."/>
            <person name="Fischer W.W."/>
        </authorList>
    </citation>
    <scope>NUCLEOTIDE SEQUENCE [LARGE SCALE GENOMIC DNA]</scope>
    <source>
        <strain evidence="10 11">DSM 7119</strain>
    </source>
</reference>
<dbReference type="PANTHER" id="PTHR48111:SF1">
    <property type="entry name" value="TWO-COMPONENT RESPONSE REGULATOR ORR33"/>
    <property type="match status" value="1"/>
</dbReference>
<dbReference type="Pfam" id="PF00486">
    <property type="entry name" value="Trans_reg_C"/>
    <property type="match status" value="1"/>
</dbReference>
<keyword evidence="4 7" id="KW-0238">DNA-binding</keyword>
<evidence type="ECO:0000256" key="7">
    <source>
        <dbReference type="PROSITE-ProRule" id="PRU01091"/>
    </source>
</evidence>
<dbReference type="PROSITE" id="PS50110">
    <property type="entry name" value="RESPONSE_REGULATORY"/>
    <property type="match status" value="1"/>
</dbReference>
<accession>A0A0P6Y275</accession>
<evidence type="ECO:0000256" key="4">
    <source>
        <dbReference type="ARBA" id="ARBA00023125"/>
    </source>
</evidence>
<evidence type="ECO:0000256" key="5">
    <source>
        <dbReference type="ARBA" id="ARBA00023163"/>
    </source>
</evidence>
<dbReference type="GO" id="GO:0000976">
    <property type="term" value="F:transcription cis-regulatory region binding"/>
    <property type="evidence" value="ECO:0007669"/>
    <property type="project" value="TreeGrafter"/>
</dbReference>
<dbReference type="SUPFAM" id="SSF52172">
    <property type="entry name" value="CheY-like"/>
    <property type="match status" value="1"/>
</dbReference>
<dbReference type="GO" id="GO:0000156">
    <property type="term" value="F:phosphorelay response regulator activity"/>
    <property type="evidence" value="ECO:0007669"/>
    <property type="project" value="TreeGrafter"/>
</dbReference>
<evidence type="ECO:0000259" key="9">
    <source>
        <dbReference type="PROSITE" id="PS51755"/>
    </source>
</evidence>
<proteinExistence type="predicted"/>
<feature type="domain" description="Response regulatory" evidence="8">
    <location>
        <begin position="2"/>
        <end position="115"/>
    </location>
</feature>
<dbReference type="InterPro" id="IPR036388">
    <property type="entry name" value="WH-like_DNA-bd_sf"/>
</dbReference>
<dbReference type="PANTHER" id="PTHR48111">
    <property type="entry name" value="REGULATOR OF RPOS"/>
    <property type="match status" value="1"/>
</dbReference>
<gene>
    <name evidence="10" type="ORF">SE18_13745</name>
</gene>
<keyword evidence="3" id="KW-0805">Transcription regulation</keyword>
<dbReference type="GO" id="GO:0032993">
    <property type="term" value="C:protein-DNA complex"/>
    <property type="evidence" value="ECO:0007669"/>
    <property type="project" value="TreeGrafter"/>
</dbReference>
<dbReference type="EMBL" id="LGKP01000022">
    <property type="protein sequence ID" value="KPL85959.1"/>
    <property type="molecule type" value="Genomic_DNA"/>
</dbReference>
<feature type="domain" description="OmpR/PhoB-type" evidence="9">
    <location>
        <begin position="123"/>
        <end position="223"/>
    </location>
</feature>
<dbReference type="InterPro" id="IPR039420">
    <property type="entry name" value="WalR-like"/>
</dbReference>
<evidence type="ECO:0000256" key="1">
    <source>
        <dbReference type="ARBA" id="ARBA00022553"/>
    </source>
</evidence>
<dbReference type="InterPro" id="IPR001867">
    <property type="entry name" value="OmpR/PhoB-type_DNA-bd"/>
</dbReference>
<dbReference type="InterPro" id="IPR001789">
    <property type="entry name" value="Sig_transdc_resp-reg_receiver"/>
</dbReference>
<dbReference type="SMART" id="SM00862">
    <property type="entry name" value="Trans_reg_C"/>
    <property type="match status" value="1"/>
</dbReference>
<dbReference type="CDD" id="cd00383">
    <property type="entry name" value="trans_reg_C"/>
    <property type="match status" value="1"/>
</dbReference>
<dbReference type="GO" id="GO:0006355">
    <property type="term" value="P:regulation of DNA-templated transcription"/>
    <property type="evidence" value="ECO:0007669"/>
    <property type="project" value="InterPro"/>
</dbReference>
<keyword evidence="2" id="KW-0902">Two-component regulatory system</keyword>
<dbReference type="FunFam" id="3.40.50.2300:FF:000001">
    <property type="entry name" value="DNA-binding response regulator PhoB"/>
    <property type="match status" value="1"/>
</dbReference>
<keyword evidence="11" id="KW-1185">Reference proteome</keyword>